<dbReference type="InterPro" id="IPR003593">
    <property type="entry name" value="AAA+_ATPase"/>
</dbReference>
<dbReference type="Pfam" id="PF19055">
    <property type="entry name" value="ABC2_membrane_7"/>
    <property type="match status" value="1"/>
</dbReference>
<dbReference type="InterPro" id="IPR027417">
    <property type="entry name" value="P-loop_NTPase"/>
</dbReference>
<dbReference type="RefSeq" id="XP_004346033.1">
    <property type="nucleotide sequence ID" value="XM_004345983.1"/>
</dbReference>
<dbReference type="GeneID" id="14922384"/>
<evidence type="ECO:0000256" key="2">
    <source>
        <dbReference type="ARBA" id="ARBA00022448"/>
    </source>
</evidence>
<dbReference type="GO" id="GO:0005524">
    <property type="term" value="F:ATP binding"/>
    <property type="evidence" value="ECO:0007669"/>
    <property type="project" value="UniProtKB-KW"/>
</dbReference>
<dbReference type="InterPro" id="IPR050352">
    <property type="entry name" value="ABCG_transporters"/>
</dbReference>
<dbReference type="SUPFAM" id="SSF52540">
    <property type="entry name" value="P-loop containing nucleoside triphosphate hydrolases"/>
    <property type="match status" value="1"/>
</dbReference>
<dbReference type="KEGG" id="acan:ACA1_184360"/>
<evidence type="ECO:0000256" key="1">
    <source>
        <dbReference type="ARBA" id="ARBA00004141"/>
    </source>
</evidence>
<keyword evidence="2" id="KW-0813">Transport</keyword>
<feature type="transmembrane region" description="Helical" evidence="9">
    <location>
        <begin position="524"/>
        <end position="548"/>
    </location>
</feature>
<feature type="region of interest" description="Disordered" evidence="8">
    <location>
        <begin position="1"/>
        <end position="35"/>
    </location>
</feature>
<dbReference type="GO" id="GO:0016887">
    <property type="term" value="F:ATP hydrolysis activity"/>
    <property type="evidence" value="ECO:0007669"/>
    <property type="project" value="InterPro"/>
</dbReference>
<dbReference type="EMBL" id="KB007904">
    <property type="protein sequence ID" value="ELR21489.1"/>
    <property type="molecule type" value="Genomic_DNA"/>
</dbReference>
<feature type="transmembrane region" description="Helical" evidence="9">
    <location>
        <begin position="647"/>
        <end position="669"/>
    </location>
</feature>
<evidence type="ECO:0000256" key="6">
    <source>
        <dbReference type="ARBA" id="ARBA00022989"/>
    </source>
</evidence>
<dbReference type="GO" id="GO:0140359">
    <property type="term" value="F:ABC-type transporter activity"/>
    <property type="evidence" value="ECO:0007669"/>
    <property type="project" value="InterPro"/>
</dbReference>
<evidence type="ECO:0000256" key="4">
    <source>
        <dbReference type="ARBA" id="ARBA00022741"/>
    </source>
</evidence>
<keyword evidence="7 9" id="KW-0472">Membrane</keyword>
<reference evidence="11 12" key="1">
    <citation type="journal article" date="2013" name="Genome Biol.">
        <title>Genome of Acanthamoeba castellanii highlights extensive lateral gene transfer and early evolution of tyrosine kinase signaling.</title>
        <authorList>
            <person name="Clarke M."/>
            <person name="Lohan A.J."/>
            <person name="Liu B."/>
            <person name="Lagkouvardos I."/>
            <person name="Roy S."/>
            <person name="Zafar N."/>
            <person name="Bertelli C."/>
            <person name="Schilde C."/>
            <person name="Kianianmomeni A."/>
            <person name="Burglin T.R."/>
            <person name="Frech C."/>
            <person name="Turcotte B."/>
            <person name="Kopec K.O."/>
            <person name="Synnott J.M."/>
            <person name="Choo C."/>
            <person name="Paponov I."/>
            <person name="Finkler A."/>
            <person name="Soon Heng Tan C."/>
            <person name="Hutchins A.P."/>
            <person name="Weinmeier T."/>
            <person name="Rattei T."/>
            <person name="Chu J.S."/>
            <person name="Gimenez G."/>
            <person name="Irimia M."/>
            <person name="Rigden D.J."/>
            <person name="Fitzpatrick D.A."/>
            <person name="Lorenzo-Morales J."/>
            <person name="Bateman A."/>
            <person name="Chiu C.H."/>
            <person name="Tang P."/>
            <person name="Hegemann P."/>
            <person name="Fromm H."/>
            <person name="Raoult D."/>
            <person name="Greub G."/>
            <person name="Miranda-Saavedra D."/>
            <person name="Chen N."/>
            <person name="Nash P."/>
            <person name="Ginger M.L."/>
            <person name="Horn M."/>
            <person name="Schaap P."/>
            <person name="Caler L."/>
            <person name="Loftus B."/>
        </authorList>
    </citation>
    <scope>NUCLEOTIDE SEQUENCE [LARGE SCALE GENOMIC DNA]</scope>
    <source>
        <strain evidence="11 12">Neff</strain>
    </source>
</reference>
<dbReference type="OrthoDB" id="26425at2759"/>
<feature type="compositionally biased region" description="Low complexity" evidence="8">
    <location>
        <begin position="1"/>
        <end position="13"/>
    </location>
</feature>
<dbReference type="PANTHER" id="PTHR48041:SF125">
    <property type="entry name" value="ABC TRANSPORTER G FAMILY"/>
    <property type="match status" value="1"/>
</dbReference>
<dbReference type="PANTHER" id="PTHR48041">
    <property type="entry name" value="ABC TRANSPORTER G FAMILY MEMBER 28"/>
    <property type="match status" value="1"/>
</dbReference>
<dbReference type="Proteomes" id="UP000011083">
    <property type="component" value="Unassembled WGS sequence"/>
</dbReference>
<dbReference type="Gene3D" id="3.40.50.300">
    <property type="entry name" value="P-loop containing nucleotide triphosphate hydrolases"/>
    <property type="match status" value="1"/>
</dbReference>
<keyword evidence="6 9" id="KW-1133">Transmembrane helix</keyword>
<dbReference type="SMART" id="SM00382">
    <property type="entry name" value="AAA"/>
    <property type="match status" value="1"/>
</dbReference>
<name>L8H7I0_ACACF</name>
<dbReference type="Pfam" id="PF01061">
    <property type="entry name" value="ABC2_membrane"/>
    <property type="match status" value="1"/>
</dbReference>
<dbReference type="InterPro" id="IPR043926">
    <property type="entry name" value="ABCG_dom"/>
</dbReference>
<evidence type="ECO:0000256" key="9">
    <source>
        <dbReference type="SAM" id="Phobius"/>
    </source>
</evidence>
<keyword evidence="12" id="KW-1185">Reference proteome</keyword>
<proteinExistence type="predicted"/>
<evidence type="ECO:0000259" key="10">
    <source>
        <dbReference type="PROSITE" id="PS50893"/>
    </source>
</evidence>
<feature type="transmembrane region" description="Helical" evidence="9">
    <location>
        <begin position="496"/>
        <end position="518"/>
    </location>
</feature>
<dbReference type="InterPro" id="IPR003439">
    <property type="entry name" value="ABC_transporter-like_ATP-bd"/>
</dbReference>
<dbReference type="VEuPathDB" id="AmoebaDB:ACA1_184360"/>
<feature type="transmembrane region" description="Helical" evidence="9">
    <location>
        <begin position="446"/>
        <end position="464"/>
    </location>
</feature>
<feature type="compositionally biased region" description="Basic and acidic residues" evidence="8">
    <location>
        <begin position="388"/>
        <end position="397"/>
    </location>
</feature>
<gene>
    <name evidence="11" type="ORF">ACA1_184360</name>
</gene>
<evidence type="ECO:0000256" key="8">
    <source>
        <dbReference type="SAM" id="MobiDB-lite"/>
    </source>
</evidence>
<dbReference type="Pfam" id="PF00005">
    <property type="entry name" value="ABC_tran"/>
    <property type="match status" value="1"/>
</dbReference>
<dbReference type="PROSITE" id="PS50893">
    <property type="entry name" value="ABC_TRANSPORTER_2"/>
    <property type="match status" value="1"/>
</dbReference>
<protein>
    <submittedName>
        <fullName evidence="11">ABC transporter, ATPbinding domain containing protein</fullName>
    </submittedName>
</protein>
<keyword evidence="4" id="KW-0547">Nucleotide-binding</keyword>
<evidence type="ECO:0000313" key="12">
    <source>
        <dbReference type="Proteomes" id="UP000011083"/>
    </source>
</evidence>
<feature type="region of interest" description="Disordered" evidence="8">
    <location>
        <begin position="387"/>
        <end position="408"/>
    </location>
</feature>
<dbReference type="InterPro" id="IPR013525">
    <property type="entry name" value="ABC2_TM"/>
</dbReference>
<evidence type="ECO:0000256" key="7">
    <source>
        <dbReference type="ARBA" id="ARBA00023136"/>
    </source>
</evidence>
<dbReference type="GO" id="GO:0016020">
    <property type="term" value="C:membrane"/>
    <property type="evidence" value="ECO:0007669"/>
    <property type="project" value="UniProtKB-SubCell"/>
</dbReference>
<keyword evidence="5" id="KW-0067">ATP-binding</keyword>
<evidence type="ECO:0000256" key="5">
    <source>
        <dbReference type="ARBA" id="ARBA00022840"/>
    </source>
</evidence>
<feature type="transmembrane region" description="Helical" evidence="9">
    <location>
        <begin position="560"/>
        <end position="578"/>
    </location>
</feature>
<dbReference type="AlphaFoldDB" id="L8H7I0"/>
<keyword evidence="3 9" id="KW-0812">Transmembrane</keyword>
<accession>L8H7I0</accession>
<evidence type="ECO:0000313" key="11">
    <source>
        <dbReference type="EMBL" id="ELR21489.1"/>
    </source>
</evidence>
<comment type="subcellular location">
    <subcellularLocation>
        <location evidence="1">Membrane</location>
        <topology evidence="1">Multi-pass membrane protein</topology>
    </subcellularLocation>
</comment>
<feature type="domain" description="ABC transporter" evidence="10">
    <location>
        <begin position="98"/>
        <end position="351"/>
    </location>
</feature>
<organism evidence="11 12">
    <name type="scientific">Acanthamoeba castellanii (strain ATCC 30010 / Neff)</name>
    <dbReference type="NCBI Taxonomy" id="1257118"/>
    <lineage>
        <taxon>Eukaryota</taxon>
        <taxon>Amoebozoa</taxon>
        <taxon>Discosea</taxon>
        <taxon>Longamoebia</taxon>
        <taxon>Centramoebida</taxon>
        <taxon>Acanthamoebidae</taxon>
        <taxon>Acanthamoeba</taxon>
    </lineage>
</organism>
<dbReference type="OMA" id="FLTQLYW"/>
<evidence type="ECO:0000256" key="3">
    <source>
        <dbReference type="ARBA" id="ARBA00022692"/>
    </source>
</evidence>
<sequence length="677" mass="75060">MLSDTSSSSSSGSLAEDVGDALTADHGPYTARPSTDLFDDEEELANEFGASIFARIDQDTPFSCRPPKNRLNLEWRDINYKITYAQPAFENRFFQTALKFLPLPPALLTRLGLYKTGEIPILNNVSGSVGAGELVAIMGPTGSGKTTLLNVLSKRITHGGANHLTGQVLINGNDKITAARLKRRMAYVLQEDIFFPEISVRETVRTAAMLKLPRKMSAADKKAAVEDVLNELGISRCANTIVGDGWTRGVSGGERKRTNIATEIVGNRPLVFLDEPTTGLDAATSLGLVVSMRALAQSGHTVVSTIHQPSSAMFLMFDRVILLAEGGWTVYSGPTKDVLSYFASLGLHAPIGYNAADFMLEVVSCHKPSKDGRTVRQLLIDSYAAQEQKQEQPAEKEMQEEEDQSELERTVQDLRKGKKYTTPFWLQLWILAQRTFKQRRAEILCWRQVVLVVALAVLSGLLWLRLGKDVPAERAVLNKERDTGTYRLSAYYLAKVLAEVPLMLVLPFVYAVITYWMVGLTEHAGAFFLYVLTICMLAVFSSVMGLLIGTTIPDMSKAMVLSVIILLVTILLGGFFISRRTLRDWIFWARWTSFMKYTYELALLNEYHIGHDTFTPSTVNSQYATDLTGGVITGEAVLDHANVETKIWADFLFLAGSIVLAHTLAYLSLRFLNKKKI</sequence>